<reference evidence="2" key="1">
    <citation type="journal article" date="2019" name="Int. J. Syst. Evol. Microbiol.">
        <title>The Global Catalogue of Microorganisms (GCM) 10K type strain sequencing project: providing services to taxonomists for standard genome sequencing and annotation.</title>
        <authorList>
            <consortium name="The Broad Institute Genomics Platform"/>
            <consortium name="The Broad Institute Genome Sequencing Center for Infectious Disease"/>
            <person name="Wu L."/>
            <person name="Ma J."/>
        </authorList>
    </citation>
    <scope>NUCLEOTIDE SEQUENCE [LARGE SCALE GENOMIC DNA]</scope>
    <source>
        <strain evidence="2">DFY28</strain>
    </source>
</reference>
<proteinExistence type="predicted"/>
<dbReference type="Gene3D" id="3.30.110.170">
    <property type="entry name" value="Protein of unknown function (DUF541), domain 1"/>
    <property type="match status" value="1"/>
</dbReference>
<dbReference type="InterPro" id="IPR052022">
    <property type="entry name" value="26kDa_periplasmic_antigen"/>
</dbReference>
<dbReference type="PANTHER" id="PTHR34387:SF1">
    <property type="entry name" value="PERIPLASMIC IMMUNOGENIC PROTEIN"/>
    <property type="match status" value="1"/>
</dbReference>
<dbReference type="InterPro" id="IPR007497">
    <property type="entry name" value="SIMPL/DUF541"/>
</dbReference>
<comment type="caution">
    <text evidence="1">The sequence shown here is derived from an EMBL/GenBank/DDBJ whole genome shotgun (WGS) entry which is preliminary data.</text>
</comment>
<name>A0ABW1QZQ5_9ACTN</name>
<evidence type="ECO:0000313" key="1">
    <source>
        <dbReference type="EMBL" id="MFC6153305.1"/>
    </source>
</evidence>
<keyword evidence="2" id="KW-1185">Reference proteome</keyword>
<evidence type="ECO:0000313" key="2">
    <source>
        <dbReference type="Proteomes" id="UP001596098"/>
    </source>
</evidence>
<gene>
    <name evidence="1" type="ORF">ACFPWU_06455</name>
</gene>
<dbReference type="Proteomes" id="UP001596098">
    <property type="component" value="Unassembled WGS sequence"/>
</dbReference>
<dbReference type="RefSeq" id="WP_164878695.1">
    <property type="nucleotide sequence ID" value="NZ_CP034929.1"/>
</dbReference>
<dbReference type="PANTHER" id="PTHR34387">
    <property type="entry name" value="SLR1258 PROTEIN"/>
    <property type="match status" value="1"/>
</dbReference>
<dbReference type="Gene3D" id="3.30.70.2970">
    <property type="entry name" value="Protein of unknown function (DUF541), domain 2"/>
    <property type="match status" value="1"/>
</dbReference>
<dbReference type="EMBL" id="JBHSQI010000003">
    <property type="protein sequence ID" value="MFC6153305.1"/>
    <property type="molecule type" value="Genomic_DNA"/>
</dbReference>
<accession>A0ABW1QZQ5</accession>
<organism evidence="1 2">
    <name type="scientific">Nocardioides yefusunii</name>
    <dbReference type="NCBI Taxonomy" id="2500546"/>
    <lineage>
        <taxon>Bacteria</taxon>
        <taxon>Bacillati</taxon>
        <taxon>Actinomycetota</taxon>
        <taxon>Actinomycetes</taxon>
        <taxon>Propionibacteriales</taxon>
        <taxon>Nocardioidaceae</taxon>
        <taxon>Nocardioides</taxon>
    </lineage>
</organism>
<dbReference type="Pfam" id="PF04402">
    <property type="entry name" value="SIMPL"/>
    <property type="match status" value="1"/>
</dbReference>
<sequence>MTINSSGGLSHSAPVATVSVVGTGSVAVVPDAARLRVAASASAPTVAGASEALAVAVGRLFDVAKEVVDARRVVSSGLQVWPRHDNDGRMMGAEASQQVTVLCPALDVASALVSRLAETVGDGLRVDGLDLEVSDPSQAVLEARENAFVDARERAEHLAALSGRELGEVLTVVEGDGGGSPFPAGARMALAAMPVEAGERQVTASLRVTWLLV</sequence>
<protein>
    <submittedName>
        <fullName evidence="1">SIMPL domain-containing protein</fullName>
    </submittedName>
</protein>